<organism evidence="2 3">
    <name type="scientific">Galerina marginata (strain CBS 339.88)</name>
    <dbReference type="NCBI Taxonomy" id="685588"/>
    <lineage>
        <taxon>Eukaryota</taxon>
        <taxon>Fungi</taxon>
        <taxon>Dikarya</taxon>
        <taxon>Basidiomycota</taxon>
        <taxon>Agaricomycotina</taxon>
        <taxon>Agaricomycetes</taxon>
        <taxon>Agaricomycetidae</taxon>
        <taxon>Agaricales</taxon>
        <taxon>Agaricineae</taxon>
        <taxon>Strophariaceae</taxon>
        <taxon>Galerina</taxon>
    </lineage>
</organism>
<gene>
    <name evidence="2" type="ORF">GALMADRAFT_232447</name>
</gene>
<evidence type="ECO:0000256" key="1">
    <source>
        <dbReference type="SAM" id="MobiDB-lite"/>
    </source>
</evidence>
<dbReference type="EMBL" id="KL142422">
    <property type="protein sequence ID" value="KDR66590.1"/>
    <property type="molecule type" value="Genomic_DNA"/>
</dbReference>
<keyword evidence="3" id="KW-1185">Reference proteome</keyword>
<dbReference type="AlphaFoldDB" id="A0A067S6W2"/>
<name>A0A067S6W2_GALM3</name>
<accession>A0A067S6W2</accession>
<reference evidence="3" key="1">
    <citation type="journal article" date="2014" name="Proc. Natl. Acad. Sci. U.S.A.">
        <title>Extensive sampling of basidiomycete genomes demonstrates inadequacy of the white-rot/brown-rot paradigm for wood decay fungi.</title>
        <authorList>
            <person name="Riley R."/>
            <person name="Salamov A.A."/>
            <person name="Brown D.W."/>
            <person name="Nagy L.G."/>
            <person name="Floudas D."/>
            <person name="Held B.W."/>
            <person name="Levasseur A."/>
            <person name="Lombard V."/>
            <person name="Morin E."/>
            <person name="Otillar R."/>
            <person name="Lindquist E.A."/>
            <person name="Sun H."/>
            <person name="LaButti K.M."/>
            <person name="Schmutz J."/>
            <person name="Jabbour D."/>
            <person name="Luo H."/>
            <person name="Baker S.E."/>
            <person name="Pisabarro A.G."/>
            <person name="Walton J.D."/>
            <person name="Blanchette R.A."/>
            <person name="Henrissat B."/>
            <person name="Martin F."/>
            <person name="Cullen D."/>
            <person name="Hibbett D.S."/>
            <person name="Grigoriev I.V."/>
        </authorList>
    </citation>
    <scope>NUCLEOTIDE SEQUENCE [LARGE SCALE GENOMIC DNA]</scope>
    <source>
        <strain evidence="3">CBS 339.88</strain>
    </source>
</reference>
<evidence type="ECO:0000313" key="3">
    <source>
        <dbReference type="Proteomes" id="UP000027222"/>
    </source>
</evidence>
<dbReference type="HOGENOM" id="CLU_2654671_0_0_1"/>
<proteinExistence type="predicted"/>
<sequence length="76" mass="8893">MSSPVEARTCNEPKLGHKHRHDREGKYRHMCMHKHRQERAQQYRAPTPVPPSASIPFGTDGKQDWSTDLCFFFLRA</sequence>
<evidence type="ECO:0000313" key="2">
    <source>
        <dbReference type="EMBL" id="KDR66590.1"/>
    </source>
</evidence>
<protein>
    <submittedName>
        <fullName evidence="2">Uncharacterized protein</fullName>
    </submittedName>
</protein>
<dbReference type="Proteomes" id="UP000027222">
    <property type="component" value="Unassembled WGS sequence"/>
</dbReference>
<feature type="region of interest" description="Disordered" evidence="1">
    <location>
        <begin position="1"/>
        <end position="60"/>
    </location>
</feature>
<feature type="compositionally biased region" description="Basic residues" evidence="1">
    <location>
        <begin position="28"/>
        <end position="37"/>
    </location>
</feature>